<accession>D1C6P4</accession>
<keyword evidence="2" id="KW-0067">ATP-binding</keyword>
<reference evidence="6" key="1">
    <citation type="submission" date="2009-11" db="EMBL/GenBank/DDBJ databases">
        <title>The complete chromosome 1 of Sphaerobacter thermophilus DSM 20745.</title>
        <authorList>
            <person name="Lucas S."/>
            <person name="Copeland A."/>
            <person name="Lapidus A."/>
            <person name="Glavina del Rio T."/>
            <person name="Dalin E."/>
            <person name="Tice H."/>
            <person name="Bruce D."/>
            <person name="Goodwin L."/>
            <person name="Pitluck S."/>
            <person name="Kyrpides N."/>
            <person name="Mavromatis K."/>
            <person name="Ivanova N."/>
            <person name="Mikhailova N."/>
            <person name="LaButti K.M."/>
            <person name="Clum A."/>
            <person name="Sun H.I."/>
            <person name="Brettin T."/>
            <person name="Detter J.C."/>
            <person name="Han C."/>
            <person name="Larimer F."/>
            <person name="Land M."/>
            <person name="Hauser L."/>
            <person name="Markowitz V."/>
            <person name="Cheng J.F."/>
            <person name="Hugenholtz P."/>
            <person name="Woyke T."/>
            <person name="Wu D."/>
            <person name="Steenblock K."/>
            <person name="Schneider S."/>
            <person name="Pukall R."/>
            <person name="Goeker M."/>
            <person name="Klenk H.P."/>
            <person name="Eisen J.A."/>
        </authorList>
    </citation>
    <scope>NUCLEOTIDE SEQUENCE [LARGE SCALE GENOMIC DNA]</scope>
    <source>
        <strain evidence="6">ATCC 49802 / DSM 20745 / S 6022</strain>
    </source>
</reference>
<evidence type="ECO:0000313" key="5">
    <source>
        <dbReference type="EMBL" id="ACZ39669.1"/>
    </source>
</evidence>
<evidence type="ECO:0000256" key="1">
    <source>
        <dbReference type="ARBA" id="ARBA00022741"/>
    </source>
</evidence>
<dbReference type="InterPro" id="IPR041664">
    <property type="entry name" value="AAA_16"/>
</dbReference>
<dbReference type="GO" id="GO:0004016">
    <property type="term" value="F:adenylate cyclase activity"/>
    <property type="evidence" value="ECO:0007669"/>
    <property type="project" value="TreeGrafter"/>
</dbReference>
<dbReference type="SMART" id="SM00421">
    <property type="entry name" value="HTH_LUXR"/>
    <property type="match status" value="1"/>
</dbReference>
<evidence type="ECO:0000259" key="4">
    <source>
        <dbReference type="PROSITE" id="PS50043"/>
    </source>
</evidence>
<proteinExistence type="predicted"/>
<feature type="region of interest" description="Disordered" evidence="3">
    <location>
        <begin position="856"/>
        <end position="875"/>
    </location>
</feature>
<dbReference type="RefSeq" id="WP_012872710.1">
    <property type="nucleotide sequence ID" value="NC_013523.1"/>
</dbReference>
<feature type="domain" description="HTH luxR-type" evidence="4">
    <location>
        <begin position="797"/>
        <end position="862"/>
    </location>
</feature>
<keyword evidence="6" id="KW-1185">Reference proteome</keyword>
<protein>
    <submittedName>
        <fullName evidence="5">Transcriptional regulator, LuxR family</fullName>
    </submittedName>
</protein>
<dbReference type="OrthoDB" id="134626at2"/>
<dbReference type="InterPro" id="IPR011990">
    <property type="entry name" value="TPR-like_helical_dom_sf"/>
</dbReference>
<dbReference type="InterPro" id="IPR036388">
    <property type="entry name" value="WH-like_DNA-bd_sf"/>
</dbReference>
<dbReference type="InterPro" id="IPR016032">
    <property type="entry name" value="Sig_transdc_resp-reg_C-effctor"/>
</dbReference>
<dbReference type="Gene3D" id="1.25.40.10">
    <property type="entry name" value="Tetratricopeptide repeat domain"/>
    <property type="match status" value="2"/>
</dbReference>
<dbReference type="InParanoid" id="D1C6P4"/>
<keyword evidence="1" id="KW-0547">Nucleotide-binding</keyword>
<dbReference type="eggNOG" id="COG2909">
    <property type="taxonomic scope" value="Bacteria"/>
</dbReference>
<dbReference type="GO" id="GO:0005737">
    <property type="term" value="C:cytoplasm"/>
    <property type="evidence" value="ECO:0007669"/>
    <property type="project" value="TreeGrafter"/>
</dbReference>
<dbReference type="HOGENOM" id="CLU_006850_0_2_0"/>
<dbReference type="KEGG" id="sti:Sthe_2247"/>
<dbReference type="Proteomes" id="UP000002027">
    <property type="component" value="Chromosome 1"/>
</dbReference>
<evidence type="ECO:0000256" key="2">
    <source>
        <dbReference type="ARBA" id="ARBA00022840"/>
    </source>
</evidence>
<dbReference type="CDD" id="cd06170">
    <property type="entry name" value="LuxR_C_like"/>
    <property type="match status" value="1"/>
</dbReference>
<dbReference type="GO" id="GO:0005524">
    <property type="term" value="F:ATP binding"/>
    <property type="evidence" value="ECO:0007669"/>
    <property type="project" value="UniProtKB-KW"/>
</dbReference>
<dbReference type="AlphaFoldDB" id="D1C6P4"/>
<dbReference type="PANTHER" id="PTHR16305">
    <property type="entry name" value="TESTICULAR SOLUBLE ADENYLYL CYCLASE"/>
    <property type="match status" value="1"/>
</dbReference>
<dbReference type="Pfam" id="PF13191">
    <property type="entry name" value="AAA_16"/>
    <property type="match status" value="1"/>
</dbReference>
<dbReference type="GO" id="GO:0006355">
    <property type="term" value="P:regulation of DNA-templated transcription"/>
    <property type="evidence" value="ECO:0007669"/>
    <property type="project" value="InterPro"/>
</dbReference>
<dbReference type="PANTHER" id="PTHR16305:SF35">
    <property type="entry name" value="TRANSCRIPTIONAL ACTIVATOR DOMAIN"/>
    <property type="match status" value="1"/>
</dbReference>
<sequence length="875" mass="95245">MLLLERDTFLSELRQWFDVAASGNGHLVFVAGEAGVGKTALVTAFGRMVEQEASPFYGACDPLSTPRPLGPLLDIAAQAGEGLRHVLEQDDHHQRALPAFHSFLARRAQPALVVIEDAHWADEATLDLLRFIGRRVASTRALMLVTYRDDEIGPRHPLRVVLGDLATSPTVRRMHLPPLSESAVRTLAAGTDFDPVELHRQTGGNPFFVTEVLAAGGQGIPLTVRDAVLARAARLPSAARAILDAAAVIGAYAETDLLSQVVSAEMSAVEDAVAGGMLLPRDNGYAFRHELARQTILDALSPTRRVTLHRAVLQALRAVGTGPDDLARLAHHAEEAGDREAVLAYAPAAAQRASSLGARREAAAQYERALRFAGDLDPVERAALLEGFALEAYHTDQMDRAIAARQEAVEIWRAAGNPRKVGENLCHLTRVLIMAGRNAEAKQAISEAVSVLESLPPGAELAFAYQVYAHFHMLDRDTDTAVTWGEKALELAERCQDEITVIAAYNTIGSALLVGGDMSGTGPLERSLQLALQAGQENHAAIAYTNLGSGLGEMHQFAEAIRWLEEGIAFTAERDLDTQRWYMCAWLALVRLYQGEWDAAVDAALDVTRRPGISAISRIMAFVALGRLRARRGDPDAWIALDEALEMARVTATLQRLAPVHAARAEAAWLAGDADRTLHEACAAYDLALHHRHIWFTGELAYWQWRAGARVTVPPWAGEPYRLQIEGDWAAAAECWREMNCPYEMARALAESDDEAALRQALDVFRDLGAAPMVAHVSRRLRAVGARGIPRGPRPSTRQHPAGLTRREAEVLDLMAQGLSNTEIAGRLYLSPKTVEHHVSSILTKLNVSSRHEAIRVAERRSGEPRASVGTGQPE</sequence>
<dbReference type="InterPro" id="IPR000792">
    <property type="entry name" value="Tscrpt_reg_LuxR_C"/>
</dbReference>
<dbReference type="SUPFAM" id="SSF48452">
    <property type="entry name" value="TPR-like"/>
    <property type="match status" value="2"/>
</dbReference>
<evidence type="ECO:0000313" key="6">
    <source>
        <dbReference type="Proteomes" id="UP000002027"/>
    </source>
</evidence>
<dbReference type="PROSITE" id="PS50043">
    <property type="entry name" value="HTH_LUXR_2"/>
    <property type="match status" value="1"/>
</dbReference>
<dbReference type="Pfam" id="PF00196">
    <property type="entry name" value="GerE"/>
    <property type="match status" value="1"/>
</dbReference>
<organism evidence="5 6">
    <name type="scientific">Sphaerobacter thermophilus (strain ATCC 49802 / DSM 20745 / KCCM 41009 / NCIMB 13125 / S 6022)</name>
    <dbReference type="NCBI Taxonomy" id="479434"/>
    <lineage>
        <taxon>Bacteria</taxon>
        <taxon>Pseudomonadati</taxon>
        <taxon>Thermomicrobiota</taxon>
        <taxon>Thermomicrobia</taxon>
        <taxon>Sphaerobacterales</taxon>
        <taxon>Sphaerobacterineae</taxon>
        <taxon>Sphaerobacteraceae</taxon>
        <taxon>Sphaerobacter</taxon>
    </lineage>
</organism>
<dbReference type="Gene3D" id="3.40.50.300">
    <property type="entry name" value="P-loop containing nucleotide triphosphate hydrolases"/>
    <property type="match status" value="1"/>
</dbReference>
<dbReference type="SUPFAM" id="SSF52540">
    <property type="entry name" value="P-loop containing nucleoside triphosphate hydrolases"/>
    <property type="match status" value="1"/>
</dbReference>
<dbReference type="InterPro" id="IPR027417">
    <property type="entry name" value="P-loop_NTPase"/>
</dbReference>
<reference evidence="5 6" key="2">
    <citation type="journal article" date="2010" name="Stand. Genomic Sci.">
        <title>Complete genome sequence of Desulfohalobium retbaense type strain (HR(100)).</title>
        <authorList>
            <person name="Spring S."/>
            <person name="Nolan M."/>
            <person name="Lapidus A."/>
            <person name="Glavina Del Rio T."/>
            <person name="Copeland A."/>
            <person name="Tice H."/>
            <person name="Cheng J.F."/>
            <person name="Lucas S."/>
            <person name="Land M."/>
            <person name="Chen F."/>
            <person name="Bruce D."/>
            <person name="Goodwin L."/>
            <person name="Pitluck S."/>
            <person name="Ivanova N."/>
            <person name="Mavromatis K."/>
            <person name="Mikhailova N."/>
            <person name="Pati A."/>
            <person name="Chen A."/>
            <person name="Palaniappan K."/>
            <person name="Hauser L."/>
            <person name="Chang Y.J."/>
            <person name="Jeffries C.D."/>
            <person name="Munk C."/>
            <person name="Kiss H."/>
            <person name="Chain P."/>
            <person name="Han C."/>
            <person name="Brettin T."/>
            <person name="Detter J.C."/>
            <person name="Schuler E."/>
            <person name="Goker M."/>
            <person name="Rohde M."/>
            <person name="Bristow J."/>
            <person name="Eisen J.A."/>
            <person name="Markowitz V."/>
            <person name="Hugenholtz P."/>
            <person name="Kyrpides N.C."/>
            <person name="Klenk H.P."/>
        </authorList>
    </citation>
    <scope>NUCLEOTIDE SEQUENCE [LARGE SCALE GENOMIC DNA]</scope>
    <source>
        <strain evidence="6">ATCC 49802 / DSM 20745 / S 6022</strain>
    </source>
</reference>
<dbReference type="PROSITE" id="PS00622">
    <property type="entry name" value="HTH_LUXR_1"/>
    <property type="match status" value="1"/>
</dbReference>
<name>D1C6P4_SPHTD</name>
<dbReference type="PRINTS" id="PR00038">
    <property type="entry name" value="HTHLUXR"/>
</dbReference>
<evidence type="ECO:0000256" key="3">
    <source>
        <dbReference type="SAM" id="MobiDB-lite"/>
    </source>
</evidence>
<dbReference type="GO" id="GO:0003677">
    <property type="term" value="F:DNA binding"/>
    <property type="evidence" value="ECO:0007669"/>
    <property type="project" value="InterPro"/>
</dbReference>
<dbReference type="STRING" id="479434.Sthe_2247"/>
<dbReference type="EMBL" id="CP001823">
    <property type="protein sequence ID" value="ACZ39669.1"/>
    <property type="molecule type" value="Genomic_DNA"/>
</dbReference>
<dbReference type="Gene3D" id="1.10.10.10">
    <property type="entry name" value="Winged helix-like DNA-binding domain superfamily/Winged helix DNA-binding domain"/>
    <property type="match status" value="1"/>
</dbReference>
<gene>
    <name evidence="5" type="ordered locus">Sthe_2247</name>
</gene>
<dbReference type="SUPFAM" id="SSF46894">
    <property type="entry name" value="C-terminal effector domain of the bipartite response regulators"/>
    <property type="match status" value="1"/>
</dbReference>